<feature type="domain" description="BIG2" evidence="3">
    <location>
        <begin position="177"/>
        <end position="254"/>
    </location>
</feature>
<sequence length="487" mass="49283">MKSKTLSSRLIAGFLGFSLLASAAIPGIMPQAKAAGDSATFSAVADKTEVHPGDTFTVSVSVTPDPTVGSYEAALEYDHDKVEVVDTTKSAYIIVFAPNGGGGSTGVYANWFGVDPIESTTDLFTATFKVKDGAAGSAGLDMKPLVVANGAAEEITANSNGTATAVNITEAPPAPVPVTGVAVSLDASELFPGQSAQATAAVAPADADNQNVSWSSSDEAVATVDADGKVTAIAAGTASITATTEEGGFKDSADVTVKADTVKALAVAAAPTKTDYLQGDAIDLAGGKLTVTYEQAGDVEVDMAQATAIVDMNQVGEAVPVAIEFGGQKLENAFTINIKAATVTALELIQAPTGKTTVGDELPNLEGGMMKATINDGEAVRELPLSDAEITGYDKTKAGEQTLTATYGGKSIEFKITVAEAQAGGGTTDGTDGGQNNGGAAASNVKNPVTGLNFTQDEVNGFGFLTTGLAILAVSGIKVFRMRKKMN</sequence>
<accession>A0A4P9C7E5</accession>
<dbReference type="InterPro" id="IPR022038">
    <property type="entry name" value="Ig-like_bact"/>
</dbReference>
<dbReference type="SMART" id="SM00635">
    <property type="entry name" value="BID_2"/>
    <property type="match status" value="1"/>
</dbReference>
<keyword evidence="2" id="KW-0732">Signal</keyword>
<feature type="signal peptide" evidence="2">
    <location>
        <begin position="1"/>
        <end position="23"/>
    </location>
</feature>
<dbReference type="Gene3D" id="2.60.40.680">
    <property type="match status" value="1"/>
</dbReference>
<organism evidence="4 5">
    <name type="scientific">Eubacterium maltosivorans</name>
    <dbReference type="NCBI Taxonomy" id="2041044"/>
    <lineage>
        <taxon>Bacteria</taxon>
        <taxon>Bacillati</taxon>
        <taxon>Bacillota</taxon>
        <taxon>Clostridia</taxon>
        <taxon>Eubacteriales</taxon>
        <taxon>Eubacteriaceae</taxon>
        <taxon>Eubacterium</taxon>
    </lineage>
</organism>
<keyword evidence="5" id="KW-1185">Reference proteome</keyword>
<dbReference type="InterPro" id="IPR008965">
    <property type="entry name" value="CBM2/CBM3_carb-bd_dom_sf"/>
</dbReference>
<dbReference type="GO" id="GO:0030246">
    <property type="term" value="F:carbohydrate binding"/>
    <property type="evidence" value="ECO:0007669"/>
    <property type="project" value="InterPro"/>
</dbReference>
<keyword evidence="1" id="KW-0812">Transmembrane</keyword>
<dbReference type="AlphaFoldDB" id="A0A4P9C7E5"/>
<feature type="transmembrane region" description="Helical" evidence="1">
    <location>
        <begin position="462"/>
        <end position="480"/>
    </location>
</feature>
<keyword evidence="1" id="KW-0472">Membrane</keyword>
<dbReference type="KEGG" id="emt:CPZ25_008880"/>
<dbReference type="Gene3D" id="2.60.40.3630">
    <property type="match status" value="2"/>
</dbReference>
<evidence type="ECO:0000313" key="5">
    <source>
        <dbReference type="Proteomes" id="UP000218387"/>
    </source>
</evidence>
<evidence type="ECO:0000256" key="1">
    <source>
        <dbReference type="SAM" id="Phobius"/>
    </source>
</evidence>
<feature type="chain" id="PRO_5039430640" description="BIG2 domain-containing protein" evidence="2">
    <location>
        <begin position="24"/>
        <end position="487"/>
    </location>
</feature>
<evidence type="ECO:0000259" key="3">
    <source>
        <dbReference type="SMART" id="SM00635"/>
    </source>
</evidence>
<dbReference type="SUPFAM" id="SSF49373">
    <property type="entry name" value="Invasin/intimin cell-adhesion fragments"/>
    <property type="match status" value="1"/>
</dbReference>
<dbReference type="Proteomes" id="UP000218387">
    <property type="component" value="Chromosome"/>
</dbReference>
<dbReference type="InterPro" id="IPR003343">
    <property type="entry name" value="Big_2"/>
</dbReference>
<evidence type="ECO:0000313" key="4">
    <source>
        <dbReference type="EMBL" id="QCT71439.1"/>
    </source>
</evidence>
<dbReference type="Gene3D" id="2.60.40.1080">
    <property type="match status" value="1"/>
</dbReference>
<dbReference type="InterPro" id="IPR008964">
    <property type="entry name" value="Invasin/intimin_cell_adhesion"/>
</dbReference>
<dbReference type="GO" id="GO:0000272">
    <property type="term" value="P:polysaccharide catabolic process"/>
    <property type="evidence" value="ECO:0007669"/>
    <property type="project" value="InterPro"/>
</dbReference>
<dbReference type="SUPFAM" id="SSF49384">
    <property type="entry name" value="Carbohydrate-binding domain"/>
    <property type="match status" value="1"/>
</dbReference>
<protein>
    <recommendedName>
        <fullName evidence="3">BIG2 domain-containing protein</fullName>
    </recommendedName>
</protein>
<proteinExistence type="predicted"/>
<gene>
    <name evidence="4" type="ORF">CPZ25_008880</name>
</gene>
<dbReference type="RefSeq" id="WP_096920227.1">
    <property type="nucleotide sequence ID" value="NZ_CP029487.1"/>
</dbReference>
<dbReference type="Pfam" id="PF07523">
    <property type="entry name" value="Big_3"/>
    <property type="match status" value="2"/>
</dbReference>
<keyword evidence="1" id="KW-1133">Transmembrane helix</keyword>
<dbReference type="EMBL" id="CP029487">
    <property type="protein sequence ID" value="QCT71439.1"/>
    <property type="molecule type" value="Genomic_DNA"/>
</dbReference>
<dbReference type="Pfam" id="PF02368">
    <property type="entry name" value="Big_2"/>
    <property type="match status" value="1"/>
</dbReference>
<name>A0A4P9C7E5_EUBML</name>
<dbReference type="CDD" id="cd08547">
    <property type="entry name" value="Type_II_cohesin"/>
    <property type="match status" value="1"/>
</dbReference>
<dbReference type="InterPro" id="IPR002102">
    <property type="entry name" value="Cohesin_dom"/>
</dbReference>
<dbReference type="Pfam" id="PF00963">
    <property type="entry name" value="Cohesin"/>
    <property type="match status" value="1"/>
</dbReference>
<reference evidence="4 5" key="1">
    <citation type="submission" date="2018-05" db="EMBL/GenBank/DDBJ databases">
        <title>Genome comparison of Eubacterium sp.</title>
        <authorList>
            <person name="Feng Y."/>
            <person name="Sanchez-Andrea I."/>
            <person name="Stams A.J.M."/>
            <person name="De Vos W.M."/>
        </authorList>
    </citation>
    <scope>NUCLEOTIDE SEQUENCE [LARGE SCALE GENOMIC DNA]</scope>
    <source>
        <strain evidence="4 5">YI</strain>
    </source>
</reference>
<evidence type="ECO:0000256" key="2">
    <source>
        <dbReference type="SAM" id="SignalP"/>
    </source>
</evidence>